<protein>
    <recommendedName>
        <fullName evidence="3">F-box domain-containing protein</fullName>
    </recommendedName>
</protein>
<evidence type="ECO:0000313" key="1">
    <source>
        <dbReference type="EMBL" id="PGH11429.1"/>
    </source>
</evidence>
<name>A0A2B7XR53_POLH7</name>
<comment type="caution">
    <text evidence="1">The sequence shown here is derived from an EMBL/GenBank/DDBJ whole genome shotgun (WGS) entry which is preliminary data.</text>
</comment>
<organism evidence="1 2">
    <name type="scientific">Polytolypa hystricis (strain UAMH7299)</name>
    <dbReference type="NCBI Taxonomy" id="1447883"/>
    <lineage>
        <taxon>Eukaryota</taxon>
        <taxon>Fungi</taxon>
        <taxon>Dikarya</taxon>
        <taxon>Ascomycota</taxon>
        <taxon>Pezizomycotina</taxon>
        <taxon>Eurotiomycetes</taxon>
        <taxon>Eurotiomycetidae</taxon>
        <taxon>Onygenales</taxon>
        <taxon>Onygenales incertae sedis</taxon>
        <taxon>Polytolypa</taxon>
    </lineage>
</organism>
<gene>
    <name evidence="1" type="ORF">AJ80_07107</name>
</gene>
<dbReference type="STRING" id="1447883.A0A2B7XR53"/>
<keyword evidence="2" id="KW-1185">Reference proteome</keyword>
<evidence type="ECO:0008006" key="3">
    <source>
        <dbReference type="Google" id="ProtNLM"/>
    </source>
</evidence>
<accession>A0A2B7XR53</accession>
<reference evidence="1 2" key="1">
    <citation type="submission" date="2017-10" db="EMBL/GenBank/DDBJ databases">
        <title>Comparative genomics in systemic dimorphic fungi from Ajellomycetaceae.</title>
        <authorList>
            <person name="Munoz J.F."/>
            <person name="Mcewen J.G."/>
            <person name="Clay O.K."/>
            <person name="Cuomo C.A."/>
        </authorList>
    </citation>
    <scope>NUCLEOTIDE SEQUENCE [LARGE SCALE GENOMIC DNA]</scope>
    <source>
        <strain evidence="1 2">UAMH7299</strain>
    </source>
</reference>
<evidence type="ECO:0000313" key="2">
    <source>
        <dbReference type="Proteomes" id="UP000224634"/>
    </source>
</evidence>
<proteinExistence type="predicted"/>
<dbReference type="Proteomes" id="UP000224634">
    <property type="component" value="Unassembled WGS sequence"/>
</dbReference>
<dbReference type="EMBL" id="PDNA01000132">
    <property type="protein sequence ID" value="PGH11429.1"/>
    <property type="molecule type" value="Genomic_DNA"/>
</dbReference>
<sequence length="505" mass="57896">MEKLSVEIWDLMVSNLPPPFASYAAVSRAWQKIFEIKTFSSIHMRNDELEKLDAIFADPRRRALLRNLKYTVELPNISKKRFKKFQGRREGAANNMAYTRAVYVLFERLQAWGEPSSHGISLEITAKAPIDSYIPSSPNNHYGDPAWQWRNMNCWITFDPTAVGPQSLPTVSCVHTLDARDGRQLHPSFVAIYANALPSLRKMWWDFYPPGRRLLSLRRDVRTSLANALLHASFDSLAFLDIYWEDSEPLNQTFPLGDLLEPGSEIDLLSMGVRRISQLPKLQHLILRGCHILSSAAFSLSPTGDKPDNSPLWPSLTTLRMELSATTPDGRWYFTGDPDSAEPTQERMEDLSESECDYNSSDSDKSHFCPDIAWEKLDGDKPMCSFRHQIDPDTFNTFFLAMVRSVRHMPRIRQLEFDMGNMGTDCQVSAKYLAPGEKINWGGDGVTRAFYEEHQMQSRWYIDLARRYDIDLDWKVPLEIKRELIESTSGGDCVLVQKRGNRLEI</sequence>
<dbReference type="AlphaFoldDB" id="A0A2B7XR53"/>
<dbReference type="OrthoDB" id="5333491at2759"/>